<comment type="caution">
    <text evidence="1">The sequence shown here is derived from an EMBL/GenBank/DDBJ whole genome shotgun (WGS) entry which is preliminary data.</text>
</comment>
<protein>
    <submittedName>
        <fullName evidence="1">Uncharacterized protein</fullName>
    </submittedName>
</protein>
<dbReference type="EMBL" id="JBFWIC010000004">
    <property type="protein sequence ID" value="MEZ0473833.1"/>
    <property type="molecule type" value="Genomic_DNA"/>
</dbReference>
<keyword evidence="2" id="KW-1185">Reference proteome</keyword>
<reference evidence="1 2" key="1">
    <citation type="submission" date="2024-07" db="EMBL/GenBank/DDBJ databases">
        <title>Luteimonas salilacus sp. nov., isolated from the shore soil of Salt Lake in Tibet of China.</title>
        <authorList>
            <person name="Zhang X."/>
            <person name="Li A."/>
        </authorList>
    </citation>
    <scope>NUCLEOTIDE SEQUENCE [LARGE SCALE GENOMIC DNA]</scope>
    <source>
        <strain evidence="1 2">B3-2-R+30</strain>
    </source>
</reference>
<organism evidence="1 2">
    <name type="scientific">Luteimonas salinilitoris</name>
    <dbReference type="NCBI Taxonomy" id="3237697"/>
    <lineage>
        <taxon>Bacteria</taxon>
        <taxon>Pseudomonadati</taxon>
        <taxon>Pseudomonadota</taxon>
        <taxon>Gammaproteobacteria</taxon>
        <taxon>Lysobacterales</taxon>
        <taxon>Lysobacteraceae</taxon>
        <taxon>Luteimonas</taxon>
    </lineage>
</organism>
<dbReference type="RefSeq" id="WP_370562551.1">
    <property type="nucleotide sequence ID" value="NZ_JBFWIB010000002.1"/>
</dbReference>
<gene>
    <name evidence="1" type="ORF">AB6713_04265</name>
</gene>
<evidence type="ECO:0000313" key="1">
    <source>
        <dbReference type="EMBL" id="MEZ0473833.1"/>
    </source>
</evidence>
<accession>A0ABV4HM83</accession>
<dbReference type="Proteomes" id="UP001566331">
    <property type="component" value="Unassembled WGS sequence"/>
</dbReference>
<proteinExistence type="predicted"/>
<evidence type="ECO:0000313" key="2">
    <source>
        <dbReference type="Proteomes" id="UP001566331"/>
    </source>
</evidence>
<name>A0ABV4HM83_9GAMM</name>
<sequence length="114" mass="12579">MLQLSRDPGAHRHMFTAGDALACRHVISRRSVDTGQFVVQHGHASPMNRKELDSRLDSLARHLPALQDAHPRDTDFWSAFGNEADGVNDPTLSAEDLAYAQMQIVLMLSSARDG</sequence>